<dbReference type="InterPro" id="IPR045180">
    <property type="entry name" value="La_dom_prot"/>
</dbReference>
<organism evidence="5 6">
    <name type="scientific">Linum tenue</name>
    <dbReference type="NCBI Taxonomy" id="586396"/>
    <lineage>
        <taxon>Eukaryota</taxon>
        <taxon>Viridiplantae</taxon>
        <taxon>Streptophyta</taxon>
        <taxon>Embryophyta</taxon>
        <taxon>Tracheophyta</taxon>
        <taxon>Spermatophyta</taxon>
        <taxon>Magnoliopsida</taxon>
        <taxon>eudicotyledons</taxon>
        <taxon>Gunneridae</taxon>
        <taxon>Pentapetalae</taxon>
        <taxon>rosids</taxon>
        <taxon>fabids</taxon>
        <taxon>Malpighiales</taxon>
        <taxon>Linaceae</taxon>
        <taxon>Linum</taxon>
    </lineage>
</organism>
<keyword evidence="6" id="KW-1185">Reference proteome</keyword>
<feature type="compositionally biased region" description="Pro residues" evidence="3">
    <location>
        <begin position="129"/>
        <end position="139"/>
    </location>
</feature>
<feature type="compositionally biased region" description="Low complexity" evidence="3">
    <location>
        <begin position="83"/>
        <end position="113"/>
    </location>
</feature>
<dbReference type="GO" id="GO:0048255">
    <property type="term" value="P:mRNA stabilization"/>
    <property type="evidence" value="ECO:0007669"/>
    <property type="project" value="InterPro"/>
</dbReference>
<accession>A0AAV0ILQ0</accession>
<proteinExistence type="predicted"/>
<dbReference type="SUPFAM" id="SSF46785">
    <property type="entry name" value="Winged helix' DNA-binding domain"/>
    <property type="match status" value="1"/>
</dbReference>
<dbReference type="Proteomes" id="UP001154282">
    <property type="component" value="Unassembled WGS sequence"/>
</dbReference>
<protein>
    <recommendedName>
        <fullName evidence="4">HTH La-type RNA-binding domain-containing protein</fullName>
    </recommendedName>
</protein>
<feature type="region of interest" description="Disordered" evidence="3">
    <location>
        <begin position="688"/>
        <end position="719"/>
    </location>
</feature>
<dbReference type="InterPro" id="IPR006630">
    <property type="entry name" value="La_HTH"/>
</dbReference>
<name>A0AAV0ILQ0_9ROSI</name>
<dbReference type="PANTHER" id="PTHR22792:SF101">
    <property type="entry name" value="LA-RELATED PROTEIN 1A"/>
    <property type="match status" value="1"/>
</dbReference>
<dbReference type="AlphaFoldDB" id="A0AAV0ILQ0"/>
<feature type="region of interest" description="Disordered" evidence="3">
    <location>
        <begin position="599"/>
        <end position="644"/>
    </location>
</feature>
<evidence type="ECO:0000313" key="5">
    <source>
        <dbReference type="EMBL" id="CAI0397718.1"/>
    </source>
</evidence>
<dbReference type="InterPro" id="IPR036388">
    <property type="entry name" value="WH-like_DNA-bd_sf"/>
</dbReference>
<feature type="region of interest" description="Disordered" evidence="3">
    <location>
        <begin position="1"/>
        <end position="141"/>
    </location>
</feature>
<dbReference type="PANTHER" id="PTHR22792">
    <property type="entry name" value="LUPUS LA PROTEIN-RELATED"/>
    <property type="match status" value="1"/>
</dbReference>
<dbReference type="InterPro" id="IPR036390">
    <property type="entry name" value="WH_DNA-bd_sf"/>
</dbReference>
<dbReference type="Gene3D" id="1.10.10.10">
    <property type="entry name" value="Winged helix-like DNA-binding domain superfamily/Winged helix DNA-binding domain"/>
    <property type="match status" value="1"/>
</dbReference>
<feature type="domain" description="HTH La-type RNA-binding" evidence="4">
    <location>
        <begin position="307"/>
        <end position="396"/>
    </location>
</feature>
<dbReference type="EMBL" id="CAMGYJ010000004">
    <property type="protein sequence ID" value="CAI0397718.1"/>
    <property type="molecule type" value="Genomic_DNA"/>
</dbReference>
<dbReference type="CDD" id="cd07323">
    <property type="entry name" value="LAM"/>
    <property type="match status" value="1"/>
</dbReference>
<evidence type="ECO:0000256" key="1">
    <source>
        <dbReference type="ARBA" id="ARBA00022884"/>
    </source>
</evidence>
<reference evidence="5" key="1">
    <citation type="submission" date="2022-08" db="EMBL/GenBank/DDBJ databases">
        <authorList>
            <person name="Gutierrez-Valencia J."/>
        </authorList>
    </citation>
    <scope>NUCLEOTIDE SEQUENCE</scope>
</reference>
<feature type="compositionally biased region" description="Polar residues" evidence="3">
    <location>
        <begin position="703"/>
        <end position="717"/>
    </location>
</feature>
<sequence>MGVVENDTSGGSGDDRRNEEAAPAAMSEGPPPRSPWKKPTAAGDVPVMSGNDASWPALADAAQQRSRNLDASAKSGANSEVVSPPQQQPPQQQQGSSGQPKSHSGHPNSGHRYSSSRHHRSGAKRNPNAAPPFPAPLPYQQPMMPNAFHGAMPPPPIPVPTFAYPPAPFPTIEPHMVKPGTETSPIQPFAPPHSVQSPMKGDSDSYQPKFPNRRSNVQESSDHVGHTWHHQRAFNPRGTNIPLQQGMGARPMVRPSFFPPGPGFMVGPAFPGSPMYPIPLVPSGGFRGPHPPHFIPYPMNPGHLMLTSEPLTLKDHVVKQVEYYFSDQNLQTDSFLVSLMDEHGWVSISVIADFKRLKRMTTDISLILDALQSSIAVEVQADKVRKREGWSKWVPKSNVKSKELKDQAADGLIVGNANEDNAGEASLENNEYQFDATASVVNNSANGNDPETALSGQIEGINKSIESETKSREFENVSEPPISGVYEVSKMLMSLHIDVQNLGNLSNDFANTFMLDEELELEQKVLKVDCPSPRKRDEDDDEMMVDDQDVHRLVIVTQNSTVDGESKSGGTESEPISNEIASAINDGLYFYEQELRARRRNRKKNSSSYEARDGNLRSAINSPGVSHSRTAAGSPGSNAHEDSRSGINIKKQNRHSSKQHLSHKQRFFSGRKAFGAISESPPSNSVGFFFSSTPPENHGPRSSMLSVSPHSNLSGSSPPVGCTPKSFPPFQHPSHQLLEENGFKQQKYLKYHKRCLNDRKKMGIGCSEEMNTLYRFWSFFLRDMFVPSMYNEFRKLAIEDADASYNYGMECLFRFYSYGLEKSFTEDLYKDFEELTLDFFRRGNLYGLEKYWAFHHYRSNKEPLKKDPELDRLLREEYRSLEDFRAKERAAATKDS</sequence>
<dbReference type="SMART" id="SM00715">
    <property type="entry name" value="LA"/>
    <property type="match status" value="1"/>
</dbReference>
<dbReference type="PROSITE" id="PS50961">
    <property type="entry name" value="HTH_LA"/>
    <property type="match status" value="1"/>
</dbReference>
<feature type="region of interest" description="Disordered" evidence="3">
    <location>
        <begin position="556"/>
        <end position="578"/>
    </location>
</feature>
<evidence type="ECO:0000256" key="3">
    <source>
        <dbReference type="SAM" id="MobiDB-lite"/>
    </source>
</evidence>
<evidence type="ECO:0000313" key="6">
    <source>
        <dbReference type="Proteomes" id="UP001154282"/>
    </source>
</evidence>
<feature type="compositionally biased region" description="Polar residues" evidence="3">
    <location>
        <begin position="618"/>
        <end position="637"/>
    </location>
</feature>
<gene>
    <name evidence="5" type="ORF">LITE_LOCUS9651</name>
</gene>
<feature type="compositionally biased region" description="Basic residues" evidence="3">
    <location>
        <begin position="114"/>
        <end position="123"/>
    </location>
</feature>
<evidence type="ECO:0000256" key="2">
    <source>
        <dbReference type="PROSITE-ProRule" id="PRU00332"/>
    </source>
</evidence>
<dbReference type="GO" id="GO:0000339">
    <property type="term" value="F:RNA cap binding"/>
    <property type="evidence" value="ECO:0007669"/>
    <property type="project" value="InterPro"/>
</dbReference>
<evidence type="ECO:0000259" key="4">
    <source>
        <dbReference type="PROSITE" id="PS50961"/>
    </source>
</evidence>
<comment type="caution">
    <text evidence="5">The sequence shown here is derived from an EMBL/GenBank/DDBJ whole genome shotgun (WGS) entry which is preliminary data.</text>
</comment>
<dbReference type="Pfam" id="PF05383">
    <property type="entry name" value="La"/>
    <property type="match status" value="1"/>
</dbReference>
<dbReference type="InterPro" id="IPR006607">
    <property type="entry name" value="DM15"/>
</dbReference>
<dbReference type="SMART" id="SM00684">
    <property type="entry name" value="DM15"/>
    <property type="match status" value="3"/>
</dbReference>
<dbReference type="Pfam" id="PF21071">
    <property type="entry name" value="LARP1_HEAT"/>
    <property type="match status" value="1"/>
</dbReference>
<keyword evidence="1 2" id="KW-0694">RNA-binding</keyword>